<dbReference type="EMBL" id="QVTD01000003">
    <property type="protein sequence ID" value="RFU64828.1"/>
    <property type="molecule type" value="Genomic_DNA"/>
</dbReference>
<dbReference type="GO" id="GO:0009099">
    <property type="term" value="P:L-valine biosynthetic process"/>
    <property type="evidence" value="ECO:0007669"/>
    <property type="project" value="TreeGrafter"/>
</dbReference>
<dbReference type="AlphaFoldDB" id="A0A372LEW0"/>
<dbReference type="Gene3D" id="3.40.50.970">
    <property type="match status" value="2"/>
</dbReference>
<evidence type="ECO:0000256" key="3">
    <source>
        <dbReference type="RuleBase" id="RU362132"/>
    </source>
</evidence>
<dbReference type="InterPro" id="IPR011766">
    <property type="entry name" value="TPP_enzyme_TPP-bd"/>
</dbReference>
<dbReference type="InterPro" id="IPR029035">
    <property type="entry name" value="DHS-like_NAD/FAD-binding_dom"/>
</dbReference>
<dbReference type="Pfam" id="PF02775">
    <property type="entry name" value="TPP_enzyme_C"/>
    <property type="match status" value="1"/>
</dbReference>
<dbReference type="InterPro" id="IPR045229">
    <property type="entry name" value="TPP_enz"/>
</dbReference>
<dbReference type="InterPro" id="IPR029061">
    <property type="entry name" value="THDP-binding"/>
</dbReference>
<keyword evidence="8" id="KW-1185">Reference proteome</keyword>
<feature type="domain" description="Thiamine pyrophosphate enzyme TPP-binding" evidence="5">
    <location>
        <begin position="420"/>
        <end position="563"/>
    </location>
</feature>
<dbReference type="PANTHER" id="PTHR18968:SF13">
    <property type="entry name" value="ACETOLACTATE SYNTHASE CATALYTIC SUBUNIT, MITOCHONDRIAL"/>
    <property type="match status" value="1"/>
</dbReference>
<organism evidence="7 8">
    <name type="scientific">Peribacillus glennii</name>
    <dbReference type="NCBI Taxonomy" id="2303991"/>
    <lineage>
        <taxon>Bacteria</taxon>
        <taxon>Bacillati</taxon>
        <taxon>Bacillota</taxon>
        <taxon>Bacilli</taxon>
        <taxon>Bacillales</taxon>
        <taxon>Bacillaceae</taxon>
        <taxon>Peribacillus</taxon>
    </lineage>
</organism>
<comment type="similarity">
    <text evidence="1 3">Belongs to the TPP enzyme family.</text>
</comment>
<comment type="caution">
    <text evidence="7">The sequence shown here is derived from an EMBL/GenBank/DDBJ whole genome shotgun (WGS) entry which is preliminary data.</text>
</comment>
<dbReference type="PANTHER" id="PTHR18968">
    <property type="entry name" value="THIAMINE PYROPHOSPHATE ENZYMES"/>
    <property type="match status" value="1"/>
</dbReference>
<protein>
    <submittedName>
        <fullName evidence="7">Thiamine pyrophosphate-binding protein</fullName>
    </submittedName>
</protein>
<dbReference type="Gene3D" id="3.40.50.1220">
    <property type="entry name" value="TPP-binding domain"/>
    <property type="match status" value="1"/>
</dbReference>
<dbReference type="Pfam" id="PF00205">
    <property type="entry name" value="TPP_enzyme_M"/>
    <property type="match status" value="1"/>
</dbReference>
<dbReference type="GO" id="GO:0005948">
    <property type="term" value="C:acetolactate synthase complex"/>
    <property type="evidence" value="ECO:0007669"/>
    <property type="project" value="TreeGrafter"/>
</dbReference>
<feature type="domain" description="Thiamine pyrophosphate enzyme central" evidence="4">
    <location>
        <begin position="218"/>
        <end position="351"/>
    </location>
</feature>
<dbReference type="Pfam" id="PF02776">
    <property type="entry name" value="TPP_enzyme_N"/>
    <property type="match status" value="1"/>
</dbReference>
<dbReference type="GO" id="GO:0003984">
    <property type="term" value="F:acetolactate synthase activity"/>
    <property type="evidence" value="ECO:0007669"/>
    <property type="project" value="TreeGrafter"/>
</dbReference>
<dbReference type="InterPro" id="IPR012000">
    <property type="entry name" value="Thiamin_PyroP_enz_cen_dom"/>
</dbReference>
<evidence type="ECO:0000259" key="4">
    <source>
        <dbReference type="Pfam" id="PF00205"/>
    </source>
</evidence>
<evidence type="ECO:0000259" key="5">
    <source>
        <dbReference type="Pfam" id="PF02775"/>
    </source>
</evidence>
<proteinExistence type="inferred from homology"/>
<dbReference type="CDD" id="cd00568">
    <property type="entry name" value="TPP_enzymes"/>
    <property type="match status" value="1"/>
</dbReference>
<sequence length="590" mass="64247">MNIARNYHSITKKLLGGIVMHVGDNLVGLLKQMKVDTVFGLPGGQTLPFYDAIKNSEGTIKHYSLRAEKSAAYAAVAYARMTNKVGVCDATVGPGAAEFTSGLGEAYNSSTPIFALISDIPLEWEHLRDRGNASQGLDQLEMVKPFTKWAARVTSAKSLPDMVRNAFLKSVSGRPGPTVLSIHEDIFKQECHGPVPTIPDDLGMYPRYRPSADRGQMEKALSILFGAKKPVMMVGGGAMLSGAGEEISAFAEYLTIPVLQTFTGRGVMADDHMLSIGLAGGIGTLSSKRLAEEADVVFLIGYKSGQNSTFTWTIPSAKQIVIYLDIDEAEIGRVFPTQAGLVGDVKQTINEMLFLAKEKIVRPQYPDRLEWISKAKKDWKDFVADEISNQEDSLKPQHVMEAINQAANPEDVLVCDASFSSGWGGVYFKHKKAGRKLITPRGLAGLGFGLPAAIGATAAIGNNGEVYLLAGDGGFGYTIGEMATLQSYGLKVIIIVLDNRNWGWMEWLNKLNYQKEYFHLPAIEFAKISEGFGLNGFRAKNGKDLAEALYEAKKSAISSVIHVDTKLWETPVLGFRDAYGSVHKAPVKYM</sequence>
<reference evidence="7 8" key="1">
    <citation type="submission" date="2018-08" db="EMBL/GenBank/DDBJ databases">
        <title>Bacillus chawlae sp. nov., Bacillus glennii sp. nov., and Bacillus saganii sp. nov. Isolated from the Vehicle Assembly Building at Kennedy Space Center where the Viking Spacecraft were Assembled.</title>
        <authorList>
            <person name="Seuylemezian A."/>
            <person name="Vaishampayan P."/>
        </authorList>
    </citation>
    <scope>NUCLEOTIDE SEQUENCE [LARGE SCALE GENOMIC DNA]</scope>
    <source>
        <strain evidence="7 8">V44-8</strain>
    </source>
</reference>
<dbReference type="SUPFAM" id="SSF52467">
    <property type="entry name" value="DHS-like NAD/FAD-binding domain"/>
    <property type="match status" value="1"/>
</dbReference>
<dbReference type="GO" id="GO:0050660">
    <property type="term" value="F:flavin adenine dinucleotide binding"/>
    <property type="evidence" value="ECO:0007669"/>
    <property type="project" value="TreeGrafter"/>
</dbReference>
<dbReference type="GO" id="GO:0030976">
    <property type="term" value="F:thiamine pyrophosphate binding"/>
    <property type="evidence" value="ECO:0007669"/>
    <property type="project" value="InterPro"/>
</dbReference>
<dbReference type="GO" id="GO:0000287">
    <property type="term" value="F:magnesium ion binding"/>
    <property type="evidence" value="ECO:0007669"/>
    <property type="project" value="InterPro"/>
</dbReference>
<name>A0A372LEW0_9BACI</name>
<keyword evidence="2 3" id="KW-0786">Thiamine pyrophosphate</keyword>
<evidence type="ECO:0000313" key="8">
    <source>
        <dbReference type="Proteomes" id="UP000262939"/>
    </source>
</evidence>
<dbReference type="SUPFAM" id="SSF52518">
    <property type="entry name" value="Thiamin diphosphate-binding fold (THDP-binding)"/>
    <property type="match status" value="2"/>
</dbReference>
<dbReference type="GO" id="GO:0009097">
    <property type="term" value="P:isoleucine biosynthetic process"/>
    <property type="evidence" value="ECO:0007669"/>
    <property type="project" value="TreeGrafter"/>
</dbReference>
<evidence type="ECO:0000256" key="1">
    <source>
        <dbReference type="ARBA" id="ARBA00007812"/>
    </source>
</evidence>
<feature type="domain" description="Thiamine pyrophosphate enzyme N-terminal TPP-binding" evidence="6">
    <location>
        <begin position="20"/>
        <end position="142"/>
    </location>
</feature>
<evidence type="ECO:0000256" key="2">
    <source>
        <dbReference type="ARBA" id="ARBA00023052"/>
    </source>
</evidence>
<evidence type="ECO:0000259" key="6">
    <source>
        <dbReference type="Pfam" id="PF02776"/>
    </source>
</evidence>
<gene>
    <name evidence="7" type="ORF">D0466_02575</name>
</gene>
<evidence type="ECO:0000313" key="7">
    <source>
        <dbReference type="EMBL" id="RFU64828.1"/>
    </source>
</evidence>
<dbReference type="InterPro" id="IPR012001">
    <property type="entry name" value="Thiamin_PyroP_enz_TPP-bd_dom"/>
</dbReference>
<accession>A0A372LEW0</accession>
<dbReference type="CDD" id="cd07035">
    <property type="entry name" value="TPP_PYR_POX_like"/>
    <property type="match status" value="1"/>
</dbReference>
<dbReference type="Proteomes" id="UP000262939">
    <property type="component" value="Unassembled WGS sequence"/>
</dbReference>